<proteinExistence type="evidence at transcript level"/>
<dbReference type="HAMAP" id="MF_00332">
    <property type="entry name" value="DnaK"/>
    <property type="match status" value="1"/>
</dbReference>
<comment type="caution">
    <text evidence="10">The sequence shown here is derived from an EMBL/GenBank/DDBJ whole genome shotgun (WGS) entry which is preliminary data.</text>
</comment>
<dbReference type="SUPFAM" id="SSF53067">
    <property type="entry name" value="Actin-like ATPase domain"/>
    <property type="match status" value="2"/>
</dbReference>
<dbReference type="InterPro" id="IPR043129">
    <property type="entry name" value="ATPase_NBD"/>
</dbReference>
<keyword evidence="6 7" id="KW-0143">Chaperone</keyword>
<dbReference type="Pfam" id="PF00012">
    <property type="entry name" value="HSP70"/>
    <property type="match status" value="1"/>
</dbReference>
<evidence type="ECO:0000256" key="5">
    <source>
        <dbReference type="ARBA" id="ARBA00023016"/>
    </source>
</evidence>
<dbReference type="PATRIC" id="fig|909613.9.peg.4346"/>
<dbReference type="GO" id="GO:0140662">
    <property type="term" value="F:ATP-dependent protein folding chaperone"/>
    <property type="evidence" value="ECO:0007669"/>
    <property type="project" value="InterPro"/>
</dbReference>
<dbReference type="Gene3D" id="2.60.34.10">
    <property type="entry name" value="Substrate Binding Domain Of DNAk, Chain A, domain 1"/>
    <property type="match status" value="1"/>
</dbReference>
<reference evidence="10 11" key="1">
    <citation type="journal article" date="2014" name="Genome Announc.">
        <title>Draft Genome Sequence of the Antitrypanosomally Active Sponge-Associated Bacterium Actinokineospora sp. Strain EG49.</title>
        <authorList>
            <person name="Harjes J."/>
            <person name="Ryu T."/>
            <person name="Abdelmohsen U.R."/>
            <person name="Moitinho-Silva L."/>
            <person name="Horn H."/>
            <person name="Ravasi T."/>
            <person name="Hentschel U."/>
        </authorList>
    </citation>
    <scope>NUCLEOTIDE SEQUENCE [LARGE SCALE GENOMIC DNA]</scope>
    <source>
        <strain evidence="10 11">EG49</strain>
    </source>
</reference>
<dbReference type="InterPro" id="IPR012725">
    <property type="entry name" value="Chaperone_DnaK"/>
</dbReference>
<dbReference type="PROSITE" id="PS01036">
    <property type="entry name" value="HSP70_3"/>
    <property type="match status" value="1"/>
</dbReference>
<evidence type="ECO:0000256" key="8">
    <source>
        <dbReference type="RuleBase" id="RU003322"/>
    </source>
</evidence>
<accession>A0A8E2X057</accession>
<evidence type="ECO:0000313" key="11">
    <source>
        <dbReference type="Proteomes" id="UP000019277"/>
    </source>
</evidence>
<dbReference type="InterPro" id="IPR013126">
    <property type="entry name" value="Hsp_70_fam"/>
</dbReference>
<evidence type="ECO:0000256" key="3">
    <source>
        <dbReference type="ARBA" id="ARBA00022741"/>
    </source>
</evidence>
<dbReference type="STRING" id="909613.UO65_4341"/>
<dbReference type="NCBIfam" id="NF001413">
    <property type="entry name" value="PRK00290.1"/>
    <property type="match status" value="1"/>
</dbReference>
<feature type="modified residue" description="Phosphothreonine; by autocatalysis" evidence="7">
    <location>
        <position position="176"/>
    </location>
</feature>
<dbReference type="InterPro" id="IPR018181">
    <property type="entry name" value="Heat_shock_70_CS"/>
</dbReference>
<dbReference type="FunFam" id="2.60.34.10:FF:000014">
    <property type="entry name" value="Chaperone protein DnaK HSP70"/>
    <property type="match status" value="1"/>
</dbReference>
<dbReference type="Gene3D" id="3.90.640.10">
    <property type="entry name" value="Actin, Chain A, domain 4"/>
    <property type="match status" value="1"/>
</dbReference>
<evidence type="ECO:0000313" key="10">
    <source>
        <dbReference type="EMBL" id="EWC60386.1"/>
    </source>
</evidence>
<dbReference type="GO" id="GO:0051082">
    <property type="term" value="F:unfolded protein binding"/>
    <property type="evidence" value="ECO:0007669"/>
    <property type="project" value="InterPro"/>
</dbReference>
<comment type="induction">
    <text evidence="7">By stress conditions e.g. heat shock.</text>
</comment>
<dbReference type="PROSITE" id="PS00329">
    <property type="entry name" value="HSP70_2"/>
    <property type="match status" value="1"/>
</dbReference>
<evidence type="ECO:0000256" key="6">
    <source>
        <dbReference type="ARBA" id="ARBA00023186"/>
    </source>
</evidence>
<sequence>MARAVGIDLGTTNSVVAVLEGGEPTVIANSEGSRTTPSIVAFAKNGEVLVGQPAKNQAVTNVDRTVRSVKRHIGTDWKTELDGKDYTAQEISARVLMKLKRDAESYLGETITDAVITVPAYFEDAQRQATKEAGQIAGLNVLRIVNEPTAAALAYGLDKGGAKEQTILVFDLGGGTFDVSLLEIGDGVVEVRSTSGDNHLGGDDWDQRIVDWLVDKFKSSSGIDLTKDKMALQRIREAAEKAKIELSSSNSANINLPYITVDADKNPLFLDENLTRAEFQRITSDLLDRTRTPFNNVVKDAGVSIGEIDHVVLVGGSTRMPAVAELVKELTGGREANKGVNPDEVVAIGAALQAGVLKGEVKDVLLLDVTPLSLGIETKGGVFTKLIERNTTIPTKRSEIFSTADDNQTTVGIQVFQGERDFAADNKKLGTFDLTGLPPAPRGVPQIEVTFDIDANGIVHVNAKDLGTGKEQSMTITGGSALPKEDIDRMVKDAEAHAEEDQKRREEADVRNQAETLVYQTEKFVKDNEDKLPAEAKDKVNAAIAEATEALKGTDIAAIKSAMEKLSTESQAMGSALYANTGADAAAGAEGAPADAKPEDDVVDAEIVDEDKDKK</sequence>
<dbReference type="FunFam" id="3.90.640.10:FF:000003">
    <property type="entry name" value="Molecular chaperone DnaK"/>
    <property type="match status" value="1"/>
</dbReference>
<evidence type="ECO:0000256" key="4">
    <source>
        <dbReference type="ARBA" id="ARBA00022840"/>
    </source>
</evidence>
<gene>
    <name evidence="7" type="primary">dnaK</name>
    <name evidence="10" type="ORF">UO65_4341</name>
</gene>
<evidence type="ECO:0000256" key="7">
    <source>
        <dbReference type="HAMAP-Rule" id="MF_00332"/>
    </source>
</evidence>
<dbReference type="SUPFAM" id="SSF100934">
    <property type="entry name" value="Heat shock protein 70kD (HSP70), C-terminal subdomain"/>
    <property type="match status" value="1"/>
</dbReference>
<dbReference type="FunFam" id="1.20.1270.10:FF:000001">
    <property type="entry name" value="Molecular chaperone DnaK"/>
    <property type="match status" value="1"/>
</dbReference>
<protein>
    <recommendedName>
        <fullName evidence="7">Chaperone protein DnaK</fullName>
    </recommendedName>
    <alternativeName>
        <fullName evidence="7">HSP70</fullName>
    </alternativeName>
    <alternativeName>
        <fullName evidence="7">Heat shock 70 kDa protein</fullName>
    </alternativeName>
    <alternativeName>
        <fullName evidence="7">Heat shock protein 70</fullName>
    </alternativeName>
</protein>
<dbReference type="PRINTS" id="PR00301">
    <property type="entry name" value="HEATSHOCK70"/>
</dbReference>
<dbReference type="NCBIfam" id="TIGR02350">
    <property type="entry name" value="prok_dnaK"/>
    <property type="match status" value="1"/>
</dbReference>
<keyword evidence="5 7" id="KW-0346">Stress response</keyword>
<dbReference type="PANTHER" id="PTHR19375">
    <property type="entry name" value="HEAT SHOCK PROTEIN 70KDA"/>
    <property type="match status" value="1"/>
</dbReference>
<dbReference type="eggNOG" id="COG0443">
    <property type="taxonomic scope" value="Bacteria"/>
</dbReference>
<dbReference type="Gene3D" id="1.20.1270.10">
    <property type="match status" value="1"/>
</dbReference>
<comment type="function">
    <text evidence="7">Acts as a chaperone.</text>
</comment>
<dbReference type="Gene3D" id="3.30.420.40">
    <property type="match status" value="3"/>
</dbReference>
<evidence type="ECO:0000256" key="2">
    <source>
        <dbReference type="ARBA" id="ARBA00022553"/>
    </source>
</evidence>
<dbReference type="GO" id="GO:0005524">
    <property type="term" value="F:ATP binding"/>
    <property type="evidence" value="ECO:0007669"/>
    <property type="project" value="UniProtKB-UniRule"/>
</dbReference>
<evidence type="ECO:0000256" key="9">
    <source>
        <dbReference type="SAM" id="MobiDB-lite"/>
    </source>
</evidence>
<accession>W7IVF4</accession>
<keyword evidence="3 7" id="KW-0547">Nucleotide-binding</keyword>
<dbReference type="AlphaFoldDB" id="W7IVF4"/>
<name>W7IVF4_9PSEU</name>
<dbReference type="FunFam" id="3.30.420.40:FF:000071">
    <property type="entry name" value="Molecular chaperone DnaK"/>
    <property type="match status" value="1"/>
</dbReference>
<keyword evidence="4 7" id="KW-0067">ATP-binding</keyword>
<feature type="region of interest" description="Disordered" evidence="9">
    <location>
        <begin position="584"/>
        <end position="615"/>
    </location>
</feature>
<keyword evidence="2 7" id="KW-0597">Phosphoprotein</keyword>
<organism evidence="10 11">
    <name type="scientific">Actinokineospora spheciospongiae</name>
    <dbReference type="NCBI Taxonomy" id="909613"/>
    <lineage>
        <taxon>Bacteria</taxon>
        <taxon>Bacillati</taxon>
        <taxon>Actinomycetota</taxon>
        <taxon>Actinomycetes</taxon>
        <taxon>Pseudonocardiales</taxon>
        <taxon>Pseudonocardiaceae</taxon>
        <taxon>Actinokineospora</taxon>
    </lineage>
</organism>
<dbReference type="Gene3D" id="3.30.30.30">
    <property type="match status" value="1"/>
</dbReference>
<dbReference type="InterPro" id="IPR029047">
    <property type="entry name" value="HSP70_peptide-bd_sf"/>
</dbReference>
<comment type="similarity">
    <text evidence="1 7 8">Belongs to the heat shock protein 70 family.</text>
</comment>
<evidence type="ECO:0000256" key="1">
    <source>
        <dbReference type="ARBA" id="ARBA00007381"/>
    </source>
</evidence>
<dbReference type="InterPro" id="IPR029048">
    <property type="entry name" value="HSP70_C_sf"/>
</dbReference>
<dbReference type="PROSITE" id="PS00297">
    <property type="entry name" value="HSP70_1"/>
    <property type="match status" value="1"/>
</dbReference>
<dbReference type="OrthoDB" id="9766019at2"/>
<dbReference type="EMBL" id="AYXG01000162">
    <property type="protein sequence ID" value="EWC60386.1"/>
    <property type="molecule type" value="Genomic_DNA"/>
</dbReference>
<dbReference type="RefSeq" id="WP_035285451.1">
    <property type="nucleotide sequence ID" value="NZ_AYXG01000162.1"/>
</dbReference>
<feature type="compositionally biased region" description="Low complexity" evidence="9">
    <location>
        <begin position="584"/>
        <end position="595"/>
    </location>
</feature>
<dbReference type="SUPFAM" id="SSF100920">
    <property type="entry name" value="Heat shock protein 70kD (HSP70), peptide-binding domain"/>
    <property type="match status" value="1"/>
</dbReference>
<dbReference type="Proteomes" id="UP000019277">
    <property type="component" value="Unassembled WGS sequence"/>
</dbReference>
<keyword evidence="11" id="KW-1185">Reference proteome</keyword>
<feature type="compositionally biased region" description="Acidic residues" evidence="9">
    <location>
        <begin position="601"/>
        <end position="615"/>
    </location>
</feature>
<dbReference type="CDD" id="cd10234">
    <property type="entry name" value="ASKHA_NBD_HSP70_DnaK-like"/>
    <property type="match status" value="1"/>
</dbReference>